<evidence type="ECO:0000256" key="4">
    <source>
        <dbReference type="SAM" id="MobiDB-lite"/>
    </source>
</evidence>
<dbReference type="PANTHER" id="PTHR31917:SF90">
    <property type="entry name" value="AGENET DOMAIN-CONTAINING PROTEIN"/>
    <property type="match status" value="1"/>
</dbReference>
<feature type="region of interest" description="Disordered" evidence="4">
    <location>
        <begin position="286"/>
        <end position="318"/>
    </location>
</feature>
<dbReference type="PANTHER" id="PTHR31917">
    <property type="entry name" value="AGENET DOMAIN-CONTAINING PROTEIN-RELATED"/>
    <property type="match status" value="1"/>
</dbReference>
<proteinExistence type="predicted"/>
<protein>
    <recommendedName>
        <fullName evidence="5">Agenet domain-containing protein</fullName>
    </recommendedName>
</protein>
<gene>
    <name evidence="6" type="primary">A05p001650.1_BraROA</name>
    <name evidence="6" type="ORF">IGI04_017304</name>
</gene>
<keyword evidence="2" id="KW-0341">Growth regulation</keyword>
<dbReference type="CDD" id="cd20405">
    <property type="entry name" value="Tudor_Agenet_AtDUF_rpt1_3"/>
    <property type="match status" value="2"/>
</dbReference>
<evidence type="ECO:0000313" key="7">
    <source>
        <dbReference type="Proteomes" id="UP000823674"/>
    </source>
</evidence>
<keyword evidence="7" id="KW-1185">Reference proteome</keyword>
<organism evidence="6 7">
    <name type="scientific">Brassica rapa subsp. trilocularis</name>
    <dbReference type="NCBI Taxonomy" id="1813537"/>
    <lineage>
        <taxon>Eukaryota</taxon>
        <taxon>Viridiplantae</taxon>
        <taxon>Streptophyta</taxon>
        <taxon>Embryophyta</taxon>
        <taxon>Tracheophyta</taxon>
        <taxon>Spermatophyta</taxon>
        <taxon>Magnoliopsida</taxon>
        <taxon>eudicotyledons</taxon>
        <taxon>Gunneridae</taxon>
        <taxon>Pentapetalae</taxon>
        <taxon>rosids</taxon>
        <taxon>malvids</taxon>
        <taxon>Brassicales</taxon>
        <taxon>Brassicaceae</taxon>
        <taxon>Brassiceae</taxon>
        <taxon>Brassica</taxon>
    </lineage>
</organism>
<feature type="region of interest" description="Disordered" evidence="4">
    <location>
        <begin position="343"/>
        <end position="445"/>
    </location>
</feature>
<evidence type="ECO:0000259" key="5">
    <source>
        <dbReference type="SMART" id="SM00743"/>
    </source>
</evidence>
<feature type="compositionally biased region" description="Basic and acidic residues" evidence="4">
    <location>
        <begin position="387"/>
        <end position="398"/>
    </location>
</feature>
<dbReference type="SMART" id="SM00743">
    <property type="entry name" value="Agenet"/>
    <property type="match status" value="4"/>
</dbReference>
<feature type="domain" description="Agenet" evidence="5">
    <location>
        <begin position="224"/>
        <end position="280"/>
    </location>
</feature>
<feature type="domain" description="Agenet" evidence="5">
    <location>
        <begin position="6"/>
        <end position="77"/>
    </location>
</feature>
<sequence>MSTEHQTMVKGSEVEVSPQEEGLKGAYFPALLKENTTLSGRKKLSVIYKTLLSDDGSSPLTEAAQQSLLRPVPPEEEYAGVVLEEGTVVDAYLRDGWWTGVVINKKLEDNNFLVCFDSPPDIIVFEKTNLRAHVDWTDSKWVRPDLKEVDKKSMFCPGRMVEVSSSVDKAEDAWFPAMLIKEIEVDHGEKKFIVKDCNHEARPNTTVDPRRVRPQPPPPSSVEEKYTLMDRVEAFHGSVWRQGLVKEVRTGKRYKVFLVAKKEEHFFGQSDVRPLKVWEDGAWHDVSKEETPPSRGVKPKTVVTSKRARRHVTGSSLNPDETLTVAATRELGNKKADAVLVNDETPPQVITPQVTPIAKESAPVVTPSPPVIAATPTETEGQLSSEPRSKQNGLEKNDSIPPHKMPEEEETSQVLNRKRRREEEQQQHSDVNETEVSSSSSHQTPNVMMMNSAASVEETPPPALLKALPFAKRSPYWKSPEAKEGYKTMPQRPHFSPLLAAEDVNHREWSAVGMTVSFYGFLEQVKGLKPHDSLSVLCSLSESFVELEEYGFDIGAPQSRIRKMMSLKEEQAKIAEEKQCLEKKVDEDEKRSRELAEEMDVLKGKMLELQRQEAVAREEKEAADKRVVEMKASGERFEQKMEDVELEFLETASAPW</sequence>
<evidence type="ECO:0000256" key="1">
    <source>
        <dbReference type="ARBA" id="ARBA00022448"/>
    </source>
</evidence>
<dbReference type="Pfam" id="PF05266">
    <property type="entry name" value="DUF724"/>
    <property type="match status" value="1"/>
</dbReference>
<feature type="compositionally biased region" description="Low complexity" evidence="4">
    <location>
        <begin position="345"/>
        <end position="357"/>
    </location>
</feature>
<feature type="compositionally biased region" description="Polar residues" evidence="4">
    <location>
        <begin position="376"/>
        <end position="386"/>
    </location>
</feature>
<feature type="domain" description="Agenet" evidence="5">
    <location>
        <begin position="153"/>
        <end position="220"/>
    </location>
</feature>
<dbReference type="InterPro" id="IPR007930">
    <property type="entry name" value="DUF724"/>
</dbReference>
<dbReference type="InterPro" id="IPR008395">
    <property type="entry name" value="Agenet-like_dom"/>
</dbReference>
<evidence type="ECO:0000256" key="2">
    <source>
        <dbReference type="ARBA" id="ARBA00022604"/>
    </source>
</evidence>
<dbReference type="InterPro" id="IPR014002">
    <property type="entry name" value="Agenet_dom_plant"/>
</dbReference>
<reference evidence="6 7" key="1">
    <citation type="submission" date="2021-03" db="EMBL/GenBank/DDBJ databases">
        <authorList>
            <person name="King G.J."/>
            <person name="Bancroft I."/>
            <person name="Baten A."/>
            <person name="Bloomfield J."/>
            <person name="Borpatragohain P."/>
            <person name="He Z."/>
            <person name="Irish N."/>
            <person name="Irwin J."/>
            <person name="Liu K."/>
            <person name="Mauleon R.P."/>
            <person name="Moore J."/>
            <person name="Morris R."/>
            <person name="Ostergaard L."/>
            <person name="Wang B."/>
            <person name="Wells R."/>
        </authorList>
    </citation>
    <scope>NUCLEOTIDE SEQUENCE [LARGE SCALE GENOMIC DNA]</scope>
    <source>
        <strain evidence="6">R-o-18</strain>
        <tissue evidence="6">Leaf</tissue>
    </source>
</reference>
<feature type="compositionally biased region" description="Polar residues" evidence="4">
    <location>
        <begin position="434"/>
        <end position="445"/>
    </location>
</feature>
<comment type="caution">
    <text evidence="6">The sequence shown here is derived from an EMBL/GenBank/DDBJ whole genome shotgun (WGS) entry which is preliminary data.</text>
</comment>
<dbReference type="CDD" id="cd20406">
    <property type="entry name" value="Tudor_Agenet_AtDUF_rpt2_4"/>
    <property type="match status" value="2"/>
</dbReference>
<name>A0ABQ7M9P5_BRACM</name>
<feature type="domain" description="Agenet" evidence="5">
    <location>
        <begin position="81"/>
        <end position="138"/>
    </location>
</feature>
<evidence type="ECO:0000256" key="3">
    <source>
        <dbReference type="SAM" id="Coils"/>
    </source>
</evidence>
<evidence type="ECO:0000313" key="6">
    <source>
        <dbReference type="EMBL" id="KAG5395490.1"/>
    </source>
</evidence>
<feature type="region of interest" description="Disordered" evidence="4">
    <location>
        <begin position="202"/>
        <end position="222"/>
    </location>
</feature>
<dbReference type="Pfam" id="PF05641">
    <property type="entry name" value="Agenet"/>
    <property type="match status" value="3"/>
</dbReference>
<accession>A0ABQ7M9P5</accession>
<dbReference type="EMBL" id="JADBGQ010000005">
    <property type="protein sequence ID" value="KAG5395490.1"/>
    <property type="molecule type" value="Genomic_DNA"/>
</dbReference>
<dbReference type="Proteomes" id="UP000823674">
    <property type="component" value="Chromosome A05"/>
</dbReference>
<keyword evidence="3" id="KW-0175">Coiled coil</keyword>
<feature type="coiled-coil region" evidence="3">
    <location>
        <begin position="564"/>
        <end position="647"/>
    </location>
</feature>
<keyword evidence="1" id="KW-0813">Transport</keyword>
<feature type="compositionally biased region" description="Basic and acidic residues" evidence="4">
    <location>
        <begin position="421"/>
        <end position="431"/>
    </location>
</feature>